<evidence type="ECO:0000256" key="2">
    <source>
        <dbReference type="ARBA" id="ARBA00022723"/>
    </source>
</evidence>
<dbReference type="FunFam" id="2.40.50.140:FF:000041">
    <property type="entry name" value="Replication protein A subunit"/>
    <property type="match status" value="1"/>
</dbReference>
<dbReference type="AlphaFoldDB" id="A0A2P6QAD0"/>
<dbReference type="Proteomes" id="UP000238479">
    <property type="component" value="Chromosome 5"/>
</dbReference>
<evidence type="ECO:0000256" key="1">
    <source>
        <dbReference type="ARBA" id="ARBA00005690"/>
    </source>
</evidence>
<dbReference type="SUPFAM" id="SSF50249">
    <property type="entry name" value="Nucleic acid-binding proteins"/>
    <property type="match status" value="1"/>
</dbReference>
<dbReference type="EMBL" id="PDCK01000043">
    <property type="protein sequence ID" value="PRQ31127.1"/>
    <property type="molecule type" value="Genomic_DNA"/>
</dbReference>
<proteinExistence type="inferred from homology"/>
<evidence type="ECO:0000313" key="8">
    <source>
        <dbReference type="Proteomes" id="UP000238479"/>
    </source>
</evidence>
<evidence type="ECO:0000313" key="7">
    <source>
        <dbReference type="EMBL" id="PRQ31127.1"/>
    </source>
</evidence>
<organism evidence="7 8">
    <name type="scientific">Rosa chinensis</name>
    <name type="common">China rose</name>
    <dbReference type="NCBI Taxonomy" id="74649"/>
    <lineage>
        <taxon>Eukaryota</taxon>
        <taxon>Viridiplantae</taxon>
        <taxon>Streptophyta</taxon>
        <taxon>Embryophyta</taxon>
        <taxon>Tracheophyta</taxon>
        <taxon>Spermatophyta</taxon>
        <taxon>Magnoliopsida</taxon>
        <taxon>eudicotyledons</taxon>
        <taxon>Gunneridae</taxon>
        <taxon>Pentapetalae</taxon>
        <taxon>rosids</taxon>
        <taxon>fabids</taxon>
        <taxon>Rosales</taxon>
        <taxon>Rosaceae</taxon>
        <taxon>Rosoideae</taxon>
        <taxon>Rosoideae incertae sedis</taxon>
        <taxon>Rosa</taxon>
    </lineage>
</organism>
<dbReference type="Gramene" id="PRQ31127">
    <property type="protein sequence ID" value="PRQ31127"/>
    <property type="gene ID" value="RchiOBHm_Chr5g0032071"/>
</dbReference>
<dbReference type="CDD" id="cd04474">
    <property type="entry name" value="RPA1_DBD_A"/>
    <property type="match status" value="1"/>
</dbReference>
<keyword evidence="4" id="KW-0862">Zinc</keyword>
<dbReference type="Gene3D" id="2.40.50.140">
    <property type="entry name" value="Nucleic acid-binding proteins"/>
    <property type="match status" value="1"/>
</dbReference>
<dbReference type="InterPro" id="IPR012340">
    <property type="entry name" value="NA-bd_OB-fold"/>
</dbReference>
<keyword evidence="3" id="KW-0863">Zinc-finger</keyword>
<sequence length="175" mass="20211">MVVNYLVISYTYFHRDICLKCSRLRFSNNLSVAKKIPNIEYLIVLVTGNMNNISANIVHRVIVLARWFIFDIVWLLGNFFVYNRWLFSSSSSVLSRSTIQHLPASIFLNKGTMHTYTNARGQGRVFNVELTDEDGAELQATMFNEAARKFFEKFQLGKVYYVSKGALRLMKSAMK</sequence>
<evidence type="ECO:0000256" key="3">
    <source>
        <dbReference type="ARBA" id="ARBA00022771"/>
    </source>
</evidence>
<comment type="caution">
    <text evidence="7">The sequence shown here is derived from an EMBL/GenBank/DDBJ whole genome shotgun (WGS) entry which is preliminary data.</text>
</comment>
<dbReference type="InterPro" id="IPR004365">
    <property type="entry name" value="NA-bd_OB_tRNA"/>
</dbReference>
<name>A0A2P6QAD0_ROSCH</name>
<gene>
    <name evidence="7" type="ORF">RchiOBHm_Chr5g0032071</name>
</gene>
<dbReference type="GO" id="GO:0008270">
    <property type="term" value="F:zinc ion binding"/>
    <property type="evidence" value="ECO:0007669"/>
    <property type="project" value="UniProtKB-KW"/>
</dbReference>
<protein>
    <submittedName>
        <fullName evidence="7">Putative nucleic acid-binding protein</fullName>
    </submittedName>
</protein>
<accession>A0A2P6QAD0</accession>
<evidence type="ECO:0000259" key="6">
    <source>
        <dbReference type="Pfam" id="PF01336"/>
    </source>
</evidence>
<keyword evidence="5" id="KW-0238">DNA-binding</keyword>
<evidence type="ECO:0000256" key="4">
    <source>
        <dbReference type="ARBA" id="ARBA00022833"/>
    </source>
</evidence>
<dbReference type="STRING" id="74649.A0A2P6QAD0"/>
<reference evidence="7 8" key="1">
    <citation type="journal article" date="2018" name="Nat. Genet.">
        <title>The Rosa genome provides new insights in the design of modern roses.</title>
        <authorList>
            <person name="Bendahmane M."/>
        </authorList>
    </citation>
    <scope>NUCLEOTIDE SEQUENCE [LARGE SCALE GENOMIC DNA]</scope>
    <source>
        <strain evidence="8">cv. Old Blush</strain>
    </source>
</reference>
<feature type="domain" description="OB" evidence="6">
    <location>
        <begin position="111"/>
        <end position="167"/>
    </location>
</feature>
<dbReference type="Pfam" id="PF01336">
    <property type="entry name" value="tRNA_anti-codon"/>
    <property type="match status" value="1"/>
</dbReference>
<evidence type="ECO:0000256" key="5">
    <source>
        <dbReference type="ARBA" id="ARBA00023125"/>
    </source>
</evidence>
<dbReference type="GO" id="GO:0003677">
    <property type="term" value="F:DNA binding"/>
    <property type="evidence" value="ECO:0007669"/>
    <property type="project" value="UniProtKB-KW"/>
</dbReference>
<keyword evidence="2" id="KW-0479">Metal-binding</keyword>
<keyword evidence="8" id="KW-1185">Reference proteome</keyword>
<comment type="similarity">
    <text evidence="1">Belongs to the replication factor A protein 1 family.</text>
</comment>